<sequence length="79" mass="8949">MRYAIPALISTCLGVLNHITNCFHFQSETSSEKANLRELSSELDMSSIEASIENEESLRRIVKRLAPEKNGEYQIYQGS</sequence>
<reference evidence="1" key="1">
    <citation type="submission" date="2021-10" db="EMBL/GenBank/DDBJ databases">
        <title>Melipona bicolor Genome sequencing and assembly.</title>
        <authorList>
            <person name="Araujo N.S."/>
            <person name="Arias M.C."/>
        </authorList>
    </citation>
    <scope>NUCLEOTIDE SEQUENCE</scope>
    <source>
        <strain evidence="1">USP_2M_L1-L4_2017</strain>
        <tissue evidence="1">Whole body</tissue>
    </source>
</reference>
<accession>A0AA40KNX3</accession>
<proteinExistence type="predicted"/>
<evidence type="ECO:0000313" key="1">
    <source>
        <dbReference type="EMBL" id="KAK1127230.1"/>
    </source>
</evidence>
<evidence type="ECO:0000313" key="2">
    <source>
        <dbReference type="Proteomes" id="UP001177670"/>
    </source>
</evidence>
<name>A0AA40KNX3_9HYME</name>
<dbReference type="AlphaFoldDB" id="A0AA40KNX3"/>
<protein>
    <submittedName>
        <fullName evidence="1">Uncharacterized protein</fullName>
    </submittedName>
</protein>
<dbReference type="EMBL" id="JAHYIQ010000012">
    <property type="protein sequence ID" value="KAK1127230.1"/>
    <property type="molecule type" value="Genomic_DNA"/>
</dbReference>
<dbReference type="Proteomes" id="UP001177670">
    <property type="component" value="Unassembled WGS sequence"/>
</dbReference>
<keyword evidence="2" id="KW-1185">Reference proteome</keyword>
<organism evidence="1 2">
    <name type="scientific">Melipona bicolor</name>
    <dbReference type="NCBI Taxonomy" id="60889"/>
    <lineage>
        <taxon>Eukaryota</taxon>
        <taxon>Metazoa</taxon>
        <taxon>Ecdysozoa</taxon>
        <taxon>Arthropoda</taxon>
        <taxon>Hexapoda</taxon>
        <taxon>Insecta</taxon>
        <taxon>Pterygota</taxon>
        <taxon>Neoptera</taxon>
        <taxon>Endopterygota</taxon>
        <taxon>Hymenoptera</taxon>
        <taxon>Apocrita</taxon>
        <taxon>Aculeata</taxon>
        <taxon>Apoidea</taxon>
        <taxon>Anthophila</taxon>
        <taxon>Apidae</taxon>
        <taxon>Melipona</taxon>
    </lineage>
</organism>
<comment type="caution">
    <text evidence="1">The sequence shown here is derived from an EMBL/GenBank/DDBJ whole genome shotgun (WGS) entry which is preliminary data.</text>
</comment>
<gene>
    <name evidence="1" type="ORF">K0M31_003773</name>
</gene>